<dbReference type="EMBL" id="UINC01026760">
    <property type="protein sequence ID" value="SVB04789.1"/>
    <property type="molecule type" value="Genomic_DNA"/>
</dbReference>
<gene>
    <name evidence="1" type="ORF">METZ01_LOCUS157643</name>
</gene>
<sequence>MSDELRNQINDIIEGEIQNGINDYLEEKQEREKDQGMGFVTSEEAKELKVKISNDEIDKIIKQYKKIKKQQKSNLFQVKKMGLLGKDGRPLNG</sequence>
<name>A0A382ATL1_9ZZZZ</name>
<protein>
    <submittedName>
        <fullName evidence="1">Uncharacterized protein</fullName>
    </submittedName>
</protein>
<proteinExistence type="predicted"/>
<organism evidence="1">
    <name type="scientific">marine metagenome</name>
    <dbReference type="NCBI Taxonomy" id="408172"/>
    <lineage>
        <taxon>unclassified sequences</taxon>
        <taxon>metagenomes</taxon>
        <taxon>ecological metagenomes</taxon>
    </lineage>
</organism>
<evidence type="ECO:0000313" key="1">
    <source>
        <dbReference type="EMBL" id="SVB04789.1"/>
    </source>
</evidence>
<accession>A0A382ATL1</accession>
<reference evidence="1" key="1">
    <citation type="submission" date="2018-05" db="EMBL/GenBank/DDBJ databases">
        <authorList>
            <person name="Lanie J.A."/>
            <person name="Ng W.-L."/>
            <person name="Kazmierczak K.M."/>
            <person name="Andrzejewski T.M."/>
            <person name="Davidsen T.M."/>
            <person name="Wayne K.J."/>
            <person name="Tettelin H."/>
            <person name="Glass J.I."/>
            <person name="Rusch D."/>
            <person name="Podicherti R."/>
            <person name="Tsui H.-C.T."/>
            <person name="Winkler M.E."/>
        </authorList>
    </citation>
    <scope>NUCLEOTIDE SEQUENCE</scope>
</reference>
<dbReference type="AlphaFoldDB" id="A0A382ATL1"/>